<feature type="transmembrane region" description="Helical" evidence="2">
    <location>
        <begin position="145"/>
        <end position="165"/>
    </location>
</feature>
<feature type="transmembrane region" description="Helical" evidence="2">
    <location>
        <begin position="297"/>
        <end position="318"/>
    </location>
</feature>
<feature type="transmembrane region" description="Helical" evidence="2">
    <location>
        <begin position="261"/>
        <end position="285"/>
    </location>
</feature>
<feature type="transmembrane region" description="Helical" evidence="2">
    <location>
        <begin position="330"/>
        <end position="353"/>
    </location>
</feature>
<evidence type="ECO:0000256" key="1">
    <source>
        <dbReference type="SAM" id="MobiDB-lite"/>
    </source>
</evidence>
<name>A0A6A5S868_9PLEO</name>
<dbReference type="PANTHER" id="PTHR33927:SF5">
    <property type="entry name" value="ENZYME, PUTATIVE (AFU_ORTHOLOGUE AFUA_8G01222)-RELATED"/>
    <property type="match status" value="1"/>
</dbReference>
<keyword evidence="2" id="KW-1133">Transmembrane helix</keyword>
<accession>A0A6A5S868</accession>
<dbReference type="InterPro" id="IPR052979">
    <property type="entry name" value="Adenylate-forming_domain"/>
</dbReference>
<dbReference type="PANTHER" id="PTHR33927">
    <property type="entry name" value="TRANSMEMBRANE PROTEIN"/>
    <property type="match status" value="1"/>
</dbReference>
<protein>
    <recommendedName>
        <fullName evidence="5">Integral membrane protein TmpA</fullName>
    </recommendedName>
</protein>
<evidence type="ECO:0000313" key="3">
    <source>
        <dbReference type="EMBL" id="KAF1936861.1"/>
    </source>
</evidence>
<dbReference type="OrthoDB" id="3142841at2759"/>
<keyword evidence="2" id="KW-0812">Transmembrane</keyword>
<evidence type="ECO:0008006" key="5">
    <source>
        <dbReference type="Google" id="ProtNLM"/>
    </source>
</evidence>
<feature type="compositionally biased region" description="Polar residues" evidence="1">
    <location>
        <begin position="97"/>
        <end position="115"/>
    </location>
</feature>
<feature type="region of interest" description="Disordered" evidence="1">
    <location>
        <begin position="1"/>
        <end position="22"/>
    </location>
</feature>
<keyword evidence="2" id="KW-0472">Membrane</keyword>
<proteinExistence type="predicted"/>
<evidence type="ECO:0000256" key="2">
    <source>
        <dbReference type="SAM" id="Phobius"/>
    </source>
</evidence>
<reference evidence="3" key="1">
    <citation type="journal article" date="2020" name="Stud. Mycol.">
        <title>101 Dothideomycetes genomes: a test case for predicting lifestyles and emergence of pathogens.</title>
        <authorList>
            <person name="Haridas S."/>
            <person name="Albert R."/>
            <person name="Binder M."/>
            <person name="Bloem J."/>
            <person name="Labutti K."/>
            <person name="Salamov A."/>
            <person name="Andreopoulos B."/>
            <person name="Baker S."/>
            <person name="Barry K."/>
            <person name="Bills G."/>
            <person name="Bluhm B."/>
            <person name="Cannon C."/>
            <person name="Castanera R."/>
            <person name="Culley D."/>
            <person name="Daum C."/>
            <person name="Ezra D."/>
            <person name="Gonzalez J."/>
            <person name="Henrissat B."/>
            <person name="Kuo A."/>
            <person name="Liang C."/>
            <person name="Lipzen A."/>
            <person name="Lutzoni F."/>
            <person name="Magnuson J."/>
            <person name="Mondo S."/>
            <person name="Nolan M."/>
            <person name="Ohm R."/>
            <person name="Pangilinan J."/>
            <person name="Park H.-J."/>
            <person name="Ramirez L."/>
            <person name="Alfaro M."/>
            <person name="Sun H."/>
            <person name="Tritt A."/>
            <person name="Yoshinaga Y."/>
            <person name="Zwiers L.-H."/>
            <person name="Turgeon B."/>
            <person name="Goodwin S."/>
            <person name="Spatafora J."/>
            <person name="Crous P."/>
            <person name="Grigoriev I."/>
        </authorList>
    </citation>
    <scope>NUCLEOTIDE SEQUENCE</scope>
    <source>
        <strain evidence="3">CBS 161.51</strain>
    </source>
</reference>
<gene>
    <name evidence="3" type="ORF">EJ02DRAFT_506291</name>
</gene>
<feature type="compositionally biased region" description="Low complexity" evidence="1">
    <location>
        <begin position="12"/>
        <end position="22"/>
    </location>
</feature>
<dbReference type="Proteomes" id="UP000800038">
    <property type="component" value="Unassembled WGS sequence"/>
</dbReference>
<feature type="transmembrane region" description="Helical" evidence="2">
    <location>
        <begin position="185"/>
        <end position="205"/>
    </location>
</feature>
<dbReference type="AlphaFoldDB" id="A0A6A5S868"/>
<dbReference type="EMBL" id="ML976165">
    <property type="protein sequence ID" value="KAF1936861.1"/>
    <property type="molecule type" value="Genomic_DNA"/>
</dbReference>
<sequence length="596" mass="67965">MDHSSRYRSHTNNNNNNNNNNNTALLDCTYEHWWGRSKRTSKKDHQQLEHEPIPLPLPSLPRALEFVPNHFLLPPSYEQVIDVEKAVHLSAQSRWSNDNVSTRSFPSASSGSVLSKTRIRQEPSVCPPKRGIRVMRHLRYTIFTVYRRLFTFIFVLNGIGVFILLRQRYNSTEKAVNLDTLATIASANFLLAILVRQDFLVNLLFRAAWLVPWNVPLRIRRVVARVYCYGGLHSSAAVAGTIWWIFFTVVMSWTFFWVRLYTFPLLVLTWVVSILLTMILLLAFPSMRARHHDIFEITHRFLGWTSIALFWVQLLLLTNHTSTSLPPAKFFGSLLILNPTFWNLTAITLLLIYPWLHLRRWTFTAHPLSTHALRLSFPNPVDKFSCLSISSSPWREWHPFATFPSTDPDGPGASMVISDAGDWTRKLIQHAHMRDAIHRTLPHSYGGSPNSREGQGEKLSKMRFWIKSHPKAGVLSLSCLFPRVLILTTGSGIGPALSSLLDRPDKQFARLVWSSRDPVSTYGSEILALARKADAEALVIDTTALGRPDLLDVAWKMYREVQAEAVFVLSNGEVTRRVVEGLERRGVPAFGPIWDS</sequence>
<feature type="transmembrane region" description="Helical" evidence="2">
    <location>
        <begin position="226"/>
        <end position="255"/>
    </location>
</feature>
<feature type="region of interest" description="Disordered" evidence="1">
    <location>
        <begin position="97"/>
        <end position="116"/>
    </location>
</feature>
<organism evidence="3 4">
    <name type="scientific">Clathrospora elynae</name>
    <dbReference type="NCBI Taxonomy" id="706981"/>
    <lineage>
        <taxon>Eukaryota</taxon>
        <taxon>Fungi</taxon>
        <taxon>Dikarya</taxon>
        <taxon>Ascomycota</taxon>
        <taxon>Pezizomycotina</taxon>
        <taxon>Dothideomycetes</taxon>
        <taxon>Pleosporomycetidae</taxon>
        <taxon>Pleosporales</taxon>
        <taxon>Diademaceae</taxon>
        <taxon>Clathrospora</taxon>
    </lineage>
</organism>
<evidence type="ECO:0000313" key="4">
    <source>
        <dbReference type="Proteomes" id="UP000800038"/>
    </source>
</evidence>
<keyword evidence="4" id="KW-1185">Reference proteome</keyword>